<protein>
    <submittedName>
        <fullName evidence="2">Uncharacterized protein</fullName>
    </submittedName>
</protein>
<keyword evidence="1" id="KW-0812">Transmembrane</keyword>
<accession>A0A1C3H5Y4</accession>
<dbReference type="RefSeq" id="WP_079541551.1">
    <property type="nucleotide sequence ID" value="NZ_CP171111.1"/>
</dbReference>
<evidence type="ECO:0000313" key="3">
    <source>
        <dbReference type="Proteomes" id="UP000190837"/>
    </source>
</evidence>
<dbReference type="Proteomes" id="UP000190837">
    <property type="component" value="Unassembled WGS sequence"/>
</dbReference>
<feature type="transmembrane region" description="Helical" evidence="1">
    <location>
        <begin position="68"/>
        <end position="88"/>
    </location>
</feature>
<keyword evidence="1" id="KW-1133">Transmembrane helix</keyword>
<name>A0A1C3H5Y4_9GAMM</name>
<dbReference type="AlphaFoldDB" id="A0A1C3H5Y4"/>
<proteinExistence type="predicted"/>
<gene>
    <name evidence="2" type="ORF">CHUV0807_1939</name>
</gene>
<dbReference type="EMBL" id="FKLO01000065">
    <property type="protein sequence ID" value="SAM68551.1"/>
    <property type="molecule type" value="Genomic_DNA"/>
</dbReference>
<organism evidence="2 3">
    <name type="scientific">Cardiobacterium hominis</name>
    <dbReference type="NCBI Taxonomy" id="2718"/>
    <lineage>
        <taxon>Bacteria</taxon>
        <taxon>Pseudomonadati</taxon>
        <taxon>Pseudomonadota</taxon>
        <taxon>Gammaproteobacteria</taxon>
        <taxon>Cardiobacteriales</taxon>
        <taxon>Cardiobacteriaceae</taxon>
        <taxon>Cardiobacterium</taxon>
    </lineage>
</organism>
<reference evidence="3" key="1">
    <citation type="submission" date="2016-04" db="EMBL/GenBank/DDBJ databases">
        <authorList>
            <person name="Tagini F."/>
        </authorList>
    </citation>
    <scope>NUCLEOTIDE SEQUENCE [LARGE SCALE GENOMIC DNA]</scope>
    <source>
        <strain evidence="3">CHUV0807</strain>
    </source>
</reference>
<keyword evidence="1" id="KW-0472">Membrane</keyword>
<feature type="transmembrane region" description="Helical" evidence="1">
    <location>
        <begin position="12"/>
        <end position="37"/>
    </location>
</feature>
<feature type="transmembrane region" description="Helical" evidence="1">
    <location>
        <begin position="95"/>
        <end position="118"/>
    </location>
</feature>
<sequence length="156" mass="17120">MRKRQISLTFETGLLATIAIALSLWTLLRLIGVATFAGAGCQQHGMHIDLAHIKEYCKIIKTTGYSGFANLLALATAAAGFYGAVQCFRCRANGIITLILLFGLQSVALQLGGLSLYLPSALNFYYQYESADFAININLLMLILFLNAIGRYRNDF</sequence>
<feature type="transmembrane region" description="Helical" evidence="1">
    <location>
        <begin position="133"/>
        <end position="150"/>
    </location>
</feature>
<evidence type="ECO:0000313" key="2">
    <source>
        <dbReference type="EMBL" id="SAM68551.1"/>
    </source>
</evidence>
<evidence type="ECO:0000256" key="1">
    <source>
        <dbReference type="SAM" id="Phobius"/>
    </source>
</evidence>